<organism evidence="2 3">
    <name type="scientific">Olpidium bornovanus</name>
    <dbReference type="NCBI Taxonomy" id="278681"/>
    <lineage>
        <taxon>Eukaryota</taxon>
        <taxon>Fungi</taxon>
        <taxon>Fungi incertae sedis</taxon>
        <taxon>Olpidiomycota</taxon>
        <taxon>Olpidiomycotina</taxon>
        <taxon>Olpidiomycetes</taxon>
        <taxon>Olpidiales</taxon>
        <taxon>Olpidiaceae</taxon>
        <taxon>Olpidium</taxon>
    </lineage>
</organism>
<evidence type="ECO:0000313" key="2">
    <source>
        <dbReference type="EMBL" id="KAG5456835.1"/>
    </source>
</evidence>
<keyword evidence="3" id="KW-1185">Reference proteome</keyword>
<dbReference type="AlphaFoldDB" id="A0A8H7ZPC7"/>
<protein>
    <submittedName>
        <fullName evidence="2">Uncharacterized protein</fullName>
    </submittedName>
</protein>
<evidence type="ECO:0000313" key="3">
    <source>
        <dbReference type="Proteomes" id="UP000673691"/>
    </source>
</evidence>
<comment type="caution">
    <text evidence="2">The sequence shown here is derived from an EMBL/GenBank/DDBJ whole genome shotgun (WGS) entry which is preliminary data.</text>
</comment>
<gene>
    <name evidence="2" type="ORF">BJ554DRAFT_3308</name>
</gene>
<feature type="region of interest" description="Disordered" evidence="1">
    <location>
        <begin position="42"/>
        <end position="61"/>
    </location>
</feature>
<accession>A0A8H7ZPC7</accession>
<dbReference type="EMBL" id="JAEFCI010011081">
    <property type="protein sequence ID" value="KAG5456835.1"/>
    <property type="molecule type" value="Genomic_DNA"/>
</dbReference>
<proteinExistence type="predicted"/>
<sequence length="61" mass="6525">MPSAGSLRQLGVTTSQLPTFAPFGVSVLSLVFRRTGQQQMSGAVPGAEAQEEVQIHRVRSQ</sequence>
<evidence type="ECO:0000256" key="1">
    <source>
        <dbReference type="SAM" id="MobiDB-lite"/>
    </source>
</evidence>
<name>A0A8H7ZPC7_9FUNG</name>
<reference evidence="2 3" key="1">
    <citation type="journal article" name="Sci. Rep.">
        <title>Genome-scale phylogenetic analyses confirm Olpidium as the closest living zoosporic fungus to the non-flagellated, terrestrial fungi.</title>
        <authorList>
            <person name="Chang Y."/>
            <person name="Rochon D."/>
            <person name="Sekimoto S."/>
            <person name="Wang Y."/>
            <person name="Chovatia M."/>
            <person name="Sandor L."/>
            <person name="Salamov A."/>
            <person name="Grigoriev I.V."/>
            <person name="Stajich J.E."/>
            <person name="Spatafora J.W."/>
        </authorList>
    </citation>
    <scope>NUCLEOTIDE SEQUENCE [LARGE SCALE GENOMIC DNA]</scope>
    <source>
        <strain evidence="2">S191</strain>
    </source>
</reference>
<dbReference type="Proteomes" id="UP000673691">
    <property type="component" value="Unassembled WGS sequence"/>
</dbReference>